<evidence type="ECO:0000256" key="2">
    <source>
        <dbReference type="ARBA" id="ARBA00022723"/>
    </source>
</evidence>
<evidence type="ECO:0000256" key="5">
    <source>
        <dbReference type="ARBA" id="ARBA00034078"/>
    </source>
</evidence>
<dbReference type="SUPFAM" id="SSF50022">
    <property type="entry name" value="ISP domain"/>
    <property type="match status" value="1"/>
</dbReference>
<dbReference type="PROSITE" id="PS51296">
    <property type="entry name" value="RIESKE"/>
    <property type="match status" value="1"/>
</dbReference>
<evidence type="ECO:0000256" key="6">
    <source>
        <dbReference type="ARBA" id="ARBA00038001"/>
    </source>
</evidence>
<sequence>MRLTSAAQTPLGDPLATAMDSIEEQEWLDGLAAGIRKVVRAVPMGRGRDALRGLWLGHPLHPVMVQLPIGAWTSAAILDLFPGESRAARRLVAAGLLGAAPAALTGWVDWAEQRPRQARVGLVHATSNLAAVGAYAASLAARRRHRNVLGRMLGFAGLTMATVGGTLGGHLAYRQAAGVNHAEAVPVLVEPGWHRIGALDDFPVGEPVRRTADEVSLLVVRDGDGRLNALADRCSHMDGPLHEGNVLDGCVTCPWHGSEFRLSDGVNVHGPATAPQPSFECRVSAGGDVDVRLPVTA</sequence>
<keyword evidence="7" id="KW-0472">Membrane</keyword>
<evidence type="ECO:0000313" key="10">
    <source>
        <dbReference type="Proteomes" id="UP001501563"/>
    </source>
</evidence>
<gene>
    <name evidence="9" type="ORF">GCM10022207_44900</name>
</gene>
<name>A0ABP7KDY1_9ACTN</name>
<keyword evidence="7" id="KW-0812">Transmembrane</keyword>
<reference evidence="10" key="1">
    <citation type="journal article" date="2019" name="Int. J. Syst. Evol. Microbiol.">
        <title>The Global Catalogue of Microorganisms (GCM) 10K type strain sequencing project: providing services to taxonomists for standard genome sequencing and annotation.</title>
        <authorList>
            <consortium name="The Broad Institute Genomics Platform"/>
            <consortium name="The Broad Institute Genome Sequencing Center for Infectious Disease"/>
            <person name="Wu L."/>
            <person name="Ma J."/>
        </authorList>
    </citation>
    <scope>NUCLEOTIDE SEQUENCE [LARGE SCALE GENOMIC DNA]</scope>
    <source>
        <strain evidence="10">JCM 16578</strain>
    </source>
</reference>
<keyword evidence="7" id="KW-1133">Transmembrane helix</keyword>
<keyword evidence="2" id="KW-0479">Metal-binding</keyword>
<comment type="caution">
    <text evidence="9">The sequence shown here is derived from an EMBL/GenBank/DDBJ whole genome shotgun (WGS) entry which is preliminary data.</text>
</comment>
<evidence type="ECO:0000313" key="9">
    <source>
        <dbReference type="EMBL" id="GAA3874262.1"/>
    </source>
</evidence>
<accession>A0ABP7KDY1</accession>
<dbReference type="InterPro" id="IPR017941">
    <property type="entry name" value="Rieske_2Fe-2S"/>
</dbReference>
<evidence type="ECO:0000256" key="1">
    <source>
        <dbReference type="ARBA" id="ARBA00022714"/>
    </source>
</evidence>
<dbReference type="PANTHER" id="PTHR21496">
    <property type="entry name" value="FERREDOXIN-RELATED"/>
    <property type="match status" value="1"/>
</dbReference>
<dbReference type="Gene3D" id="2.102.10.10">
    <property type="entry name" value="Rieske [2Fe-2S] iron-sulphur domain"/>
    <property type="match status" value="1"/>
</dbReference>
<feature type="transmembrane region" description="Helical" evidence="7">
    <location>
        <begin position="153"/>
        <end position="173"/>
    </location>
</feature>
<dbReference type="EMBL" id="BAAAZA010000012">
    <property type="protein sequence ID" value="GAA3874262.1"/>
    <property type="molecule type" value="Genomic_DNA"/>
</dbReference>
<dbReference type="Proteomes" id="UP001501563">
    <property type="component" value="Unassembled WGS sequence"/>
</dbReference>
<keyword evidence="4" id="KW-0411">Iron-sulfur</keyword>
<proteinExistence type="inferred from homology"/>
<comment type="similarity">
    <text evidence="6">Belongs to the bacterial ring-hydroxylating dioxygenase ferredoxin component family.</text>
</comment>
<evidence type="ECO:0000256" key="4">
    <source>
        <dbReference type="ARBA" id="ARBA00023014"/>
    </source>
</evidence>
<dbReference type="CDD" id="cd03467">
    <property type="entry name" value="Rieske"/>
    <property type="match status" value="1"/>
</dbReference>
<feature type="transmembrane region" description="Helical" evidence="7">
    <location>
        <begin position="91"/>
        <end position="110"/>
    </location>
</feature>
<comment type="cofactor">
    <cofactor evidence="5">
        <name>[2Fe-2S] cluster</name>
        <dbReference type="ChEBI" id="CHEBI:190135"/>
    </cofactor>
</comment>
<keyword evidence="1" id="KW-0001">2Fe-2S</keyword>
<feature type="domain" description="Rieske" evidence="8">
    <location>
        <begin position="193"/>
        <end position="290"/>
    </location>
</feature>
<evidence type="ECO:0000256" key="7">
    <source>
        <dbReference type="SAM" id="Phobius"/>
    </source>
</evidence>
<organism evidence="9 10">
    <name type="scientific">Streptomyces lannensis</name>
    <dbReference type="NCBI Taxonomy" id="766498"/>
    <lineage>
        <taxon>Bacteria</taxon>
        <taxon>Bacillati</taxon>
        <taxon>Actinomycetota</taxon>
        <taxon>Actinomycetes</taxon>
        <taxon>Kitasatosporales</taxon>
        <taxon>Streptomycetaceae</taxon>
        <taxon>Streptomyces</taxon>
    </lineage>
</organism>
<evidence type="ECO:0000256" key="3">
    <source>
        <dbReference type="ARBA" id="ARBA00023004"/>
    </source>
</evidence>
<protein>
    <recommendedName>
        <fullName evidence="8">Rieske domain-containing protein</fullName>
    </recommendedName>
</protein>
<feature type="transmembrane region" description="Helical" evidence="7">
    <location>
        <begin position="122"/>
        <end position="141"/>
    </location>
</feature>
<evidence type="ECO:0000259" key="8">
    <source>
        <dbReference type="PROSITE" id="PS51296"/>
    </source>
</evidence>
<dbReference type="PANTHER" id="PTHR21496:SF0">
    <property type="entry name" value="RIESKE DOMAIN-CONTAINING PROTEIN"/>
    <property type="match status" value="1"/>
</dbReference>
<dbReference type="RefSeq" id="WP_331264266.1">
    <property type="nucleotide sequence ID" value="NZ_BAAAZA010000012.1"/>
</dbReference>
<keyword evidence="3" id="KW-0408">Iron</keyword>
<keyword evidence="10" id="KW-1185">Reference proteome</keyword>
<dbReference type="InterPro" id="IPR036922">
    <property type="entry name" value="Rieske_2Fe-2S_sf"/>
</dbReference>
<dbReference type="Pfam" id="PF09990">
    <property type="entry name" value="DUF2231"/>
    <property type="match status" value="1"/>
</dbReference>
<dbReference type="Pfam" id="PF00355">
    <property type="entry name" value="Rieske"/>
    <property type="match status" value="1"/>
</dbReference>
<dbReference type="InterPro" id="IPR019251">
    <property type="entry name" value="DUF2231_TM"/>
</dbReference>